<evidence type="ECO:0000313" key="9">
    <source>
        <dbReference type="Proteomes" id="UP001237448"/>
    </source>
</evidence>
<dbReference type="PANTHER" id="PTHR22911:SF6">
    <property type="entry name" value="SOLUTE CARRIER FAMILY 35 MEMBER G1"/>
    <property type="match status" value="1"/>
</dbReference>
<feature type="transmembrane region" description="Helical" evidence="6">
    <location>
        <begin position="210"/>
        <end position="234"/>
    </location>
</feature>
<feature type="transmembrane region" description="Helical" evidence="6">
    <location>
        <begin position="71"/>
        <end position="91"/>
    </location>
</feature>
<feature type="transmembrane region" description="Helical" evidence="6">
    <location>
        <begin position="246"/>
        <end position="263"/>
    </location>
</feature>
<dbReference type="PANTHER" id="PTHR22911">
    <property type="entry name" value="ACYL-MALONYL CONDENSING ENZYME-RELATED"/>
    <property type="match status" value="1"/>
</dbReference>
<keyword evidence="5 6" id="KW-0472">Membrane</keyword>
<dbReference type="Proteomes" id="UP001237448">
    <property type="component" value="Unassembled WGS sequence"/>
</dbReference>
<protein>
    <submittedName>
        <fullName evidence="8">S-adenosylmethionine uptake transporter</fullName>
    </submittedName>
</protein>
<feature type="transmembrane region" description="Helical" evidence="6">
    <location>
        <begin position="97"/>
        <end position="116"/>
    </location>
</feature>
<dbReference type="Gene3D" id="1.10.3730.20">
    <property type="match status" value="1"/>
</dbReference>
<dbReference type="SUPFAM" id="SSF103481">
    <property type="entry name" value="Multidrug resistance efflux transporter EmrE"/>
    <property type="match status" value="2"/>
</dbReference>
<evidence type="ECO:0000256" key="3">
    <source>
        <dbReference type="ARBA" id="ARBA00022692"/>
    </source>
</evidence>
<evidence type="ECO:0000256" key="6">
    <source>
        <dbReference type="SAM" id="Phobius"/>
    </source>
</evidence>
<dbReference type="EMBL" id="JAUSVK010000001">
    <property type="protein sequence ID" value="MDQ0392628.1"/>
    <property type="molecule type" value="Genomic_DNA"/>
</dbReference>
<comment type="subcellular location">
    <subcellularLocation>
        <location evidence="1">Membrane</location>
        <topology evidence="1">Multi-pass membrane protein</topology>
    </subcellularLocation>
</comment>
<reference evidence="8 9" key="1">
    <citation type="submission" date="2023-07" db="EMBL/GenBank/DDBJ databases">
        <title>Genomic Encyclopedia of Type Strains, Phase IV (KMG-IV): sequencing the most valuable type-strain genomes for metagenomic binning, comparative biology and taxonomic classification.</title>
        <authorList>
            <person name="Goeker M."/>
        </authorList>
    </citation>
    <scope>NUCLEOTIDE SEQUENCE [LARGE SCALE GENOMIC DNA]</scope>
    <source>
        <strain evidence="8 9">DSM 5896</strain>
    </source>
</reference>
<organism evidence="8 9">
    <name type="scientific">Labrys monachus</name>
    <dbReference type="NCBI Taxonomy" id="217067"/>
    <lineage>
        <taxon>Bacteria</taxon>
        <taxon>Pseudomonadati</taxon>
        <taxon>Pseudomonadota</taxon>
        <taxon>Alphaproteobacteria</taxon>
        <taxon>Hyphomicrobiales</taxon>
        <taxon>Xanthobacteraceae</taxon>
        <taxon>Labrys</taxon>
    </lineage>
</organism>
<comment type="caution">
    <text evidence="8">The sequence shown here is derived from an EMBL/GenBank/DDBJ whole genome shotgun (WGS) entry which is preliminary data.</text>
</comment>
<feature type="transmembrane region" description="Helical" evidence="6">
    <location>
        <begin position="269"/>
        <end position="287"/>
    </location>
</feature>
<feature type="transmembrane region" description="Helical" evidence="6">
    <location>
        <begin position="40"/>
        <end position="59"/>
    </location>
</feature>
<feature type="domain" description="EamA" evidence="7">
    <location>
        <begin position="10"/>
        <end position="139"/>
    </location>
</feature>
<proteinExistence type="inferred from homology"/>
<feature type="transmembrane region" description="Helical" evidence="6">
    <location>
        <begin position="12"/>
        <end position="34"/>
    </location>
</feature>
<sequence length="290" mass="30832">MKTEASFHPVLMAGLGVTFFSFLDAVMKVITAAYPLTQAVALRYGSGTLFAVLAYLLFGDGWPKPAALRRNFLRAVIALCTAACFFTAIARLPLVEAITLTFLSPLLMALLGRLILKEPVAPRALVGILVGFAGVVVIVHGGETGAGRDFDLLGIAAALGCALFYALSMVLMRQQSAQDSIMTIVLLSNGFAFLLVMPASAWQWQPVSLSHWLMIGMAGIFGTAGNLCMAWAYARAPAGRLGIMEYSAFIWAMFFGYCIFAEIPTAWTLAGAALILAACIAATFGRARAA</sequence>
<feature type="transmembrane region" description="Helical" evidence="6">
    <location>
        <begin position="152"/>
        <end position="172"/>
    </location>
</feature>
<keyword evidence="9" id="KW-1185">Reference proteome</keyword>
<dbReference type="InterPro" id="IPR000620">
    <property type="entry name" value="EamA_dom"/>
</dbReference>
<feature type="transmembrane region" description="Helical" evidence="6">
    <location>
        <begin position="123"/>
        <end position="140"/>
    </location>
</feature>
<evidence type="ECO:0000313" key="8">
    <source>
        <dbReference type="EMBL" id="MDQ0392628.1"/>
    </source>
</evidence>
<dbReference type="RefSeq" id="WP_307426798.1">
    <property type="nucleotide sequence ID" value="NZ_JAUSVK010000001.1"/>
</dbReference>
<gene>
    <name evidence="8" type="ORF">J3R73_002420</name>
</gene>
<comment type="similarity">
    <text evidence="2">Belongs to the drug/metabolite transporter (DMT) superfamily. 10 TMS drug/metabolite exporter (DME) (TC 2.A.7.3) family.</text>
</comment>
<keyword evidence="3 6" id="KW-0812">Transmembrane</keyword>
<dbReference type="Pfam" id="PF00892">
    <property type="entry name" value="EamA"/>
    <property type="match status" value="2"/>
</dbReference>
<evidence type="ECO:0000256" key="1">
    <source>
        <dbReference type="ARBA" id="ARBA00004141"/>
    </source>
</evidence>
<evidence type="ECO:0000256" key="2">
    <source>
        <dbReference type="ARBA" id="ARBA00009853"/>
    </source>
</evidence>
<name>A0ABU0FEV0_9HYPH</name>
<evidence type="ECO:0000259" key="7">
    <source>
        <dbReference type="Pfam" id="PF00892"/>
    </source>
</evidence>
<feature type="transmembrane region" description="Helical" evidence="6">
    <location>
        <begin position="184"/>
        <end position="204"/>
    </location>
</feature>
<feature type="domain" description="EamA" evidence="7">
    <location>
        <begin position="153"/>
        <end position="281"/>
    </location>
</feature>
<keyword evidence="4 6" id="KW-1133">Transmembrane helix</keyword>
<evidence type="ECO:0000256" key="4">
    <source>
        <dbReference type="ARBA" id="ARBA00022989"/>
    </source>
</evidence>
<accession>A0ABU0FEV0</accession>
<dbReference type="InterPro" id="IPR037185">
    <property type="entry name" value="EmrE-like"/>
</dbReference>
<evidence type="ECO:0000256" key="5">
    <source>
        <dbReference type="ARBA" id="ARBA00023136"/>
    </source>
</evidence>